<dbReference type="InterPro" id="IPR002509">
    <property type="entry name" value="NODB_dom"/>
</dbReference>
<evidence type="ECO:0000313" key="3">
    <source>
        <dbReference type="Proteomes" id="UP000199092"/>
    </source>
</evidence>
<feature type="domain" description="NodB homology" evidence="1">
    <location>
        <begin position="32"/>
        <end position="229"/>
    </location>
</feature>
<dbReference type="PANTHER" id="PTHR10587">
    <property type="entry name" value="GLYCOSYL TRANSFERASE-RELATED"/>
    <property type="match status" value="1"/>
</dbReference>
<dbReference type="InterPro" id="IPR011330">
    <property type="entry name" value="Glyco_hydro/deAcase_b/a-brl"/>
</dbReference>
<dbReference type="Gene3D" id="3.20.20.370">
    <property type="entry name" value="Glycoside hydrolase/deacetylase"/>
    <property type="match status" value="1"/>
</dbReference>
<dbReference type="PANTHER" id="PTHR10587:SF137">
    <property type="entry name" value="4-DEOXY-4-FORMAMIDO-L-ARABINOSE-PHOSPHOUNDECAPRENOL DEFORMYLASE ARND-RELATED"/>
    <property type="match status" value="1"/>
</dbReference>
<dbReference type="GO" id="GO:0016810">
    <property type="term" value="F:hydrolase activity, acting on carbon-nitrogen (but not peptide) bonds"/>
    <property type="evidence" value="ECO:0007669"/>
    <property type="project" value="InterPro"/>
</dbReference>
<dbReference type="STRING" id="546871.SAMN04488543_1955"/>
<proteinExistence type="predicted"/>
<sequence length="243" mass="25872">MAAMTAPAPLPQPAQDVPVWAGSLTTVRTAAPQVVLTFDDGPQPGGTEQVLAALSETGSTATFFVLVSRARRFPGLLAEVVAAGHEIGLHGLDHVRLTTLPPEEVRQRTADARSELEDRIGRGVSWVRPPYGAQNRETWAGLTHGGLTSVLWGIDQEDWRPDVDDDHRLTAALTGLAPGMILQGHDGFAGPEDGAFDGPAPQLDRGALLRRVLGAYADQGLVGRGLSEVLLTGVQLREERFPS</sequence>
<keyword evidence="3" id="KW-1185">Reference proteome</keyword>
<dbReference type="GO" id="GO:0005975">
    <property type="term" value="P:carbohydrate metabolic process"/>
    <property type="evidence" value="ECO:0007669"/>
    <property type="project" value="InterPro"/>
</dbReference>
<organism evidence="2 3">
    <name type="scientific">Friedmanniella luteola</name>
    <dbReference type="NCBI Taxonomy" id="546871"/>
    <lineage>
        <taxon>Bacteria</taxon>
        <taxon>Bacillati</taxon>
        <taxon>Actinomycetota</taxon>
        <taxon>Actinomycetes</taxon>
        <taxon>Propionibacteriales</taxon>
        <taxon>Nocardioidaceae</taxon>
        <taxon>Friedmanniella</taxon>
    </lineage>
</organism>
<evidence type="ECO:0000259" key="1">
    <source>
        <dbReference type="PROSITE" id="PS51677"/>
    </source>
</evidence>
<dbReference type="PROSITE" id="PS51677">
    <property type="entry name" value="NODB"/>
    <property type="match status" value="1"/>
</dbReference>
<name>A0A1H1T696_9ACTN</name>
<dbReference type="SUPFAM" id="SSF88713">
    <property type="entry name" value="Glycoside hydrolase/deacetylase"/>
    <property type="match status" value="1"/>
</dbReference>
<dbReference type="InterPro" id="IPR050248">
    <property type="entry name" value="Polysacc_deacetylase_ArnD"/>
</dbReference>
<dbReference type="Proteomes" id="UP000199092">
    <property type="component" value="Chromosome I"/>
</dbReference>
<dbReference type="CDD" id="cd10917">
    <property type="entry name" value="CE4_NodB_like_6s_7s"/>
    <property type="match status" value="1"/>
</dbReference>
<evidence type="ECO:0000313" key="2">
    <source>
        <dbReference type="EMBL" id="SDS55737.1"/>
    </source>
</evidence>
<protein>
    <submittedName>
        <fullName evidence="2">Peptidoglycan/xylan/chitin deacetylase, PgdA/CDA1 family</fullName>
    </submittedName>
</protein>
<dbReference type="Pfam" id="PF01522">
    <property type="entry name" value="Polysacc_deac_1"/>
    <property type="match status" value="1"/>
</dbReference>
<gene>
    <name evidence="2" type="ORF">SAMN04488543_1955</name>
</gene>
<reference evidence="2 3" key="1">
    <citation type="submission" date="2016-10" db="EMBL/GenBank/DDBJ databases">
        <authorList>
            <person name="de Groot N.N."/>
        </authorList>
    </citation>
    <scope>NUCLEOTIDE SEQUENCE [LARGE SCALE GENOMIC DNA]</scope>
    <source>
        <strain evidence="2 3">DSM 21741</strain>
    </source>
</reference>
<dbReference type="EMBL" id="LT629749">
    <property type="protein sequence ID" value="SDS55737.1"/>
    <property type="molecule type" value="Genomic_DNA"/>
</dbReference>
<dbReference type="AlphaFoldDB" id="A0A1H1T696"/>
<accession>A0A1H1T696</accession>